<protein>
    <submittedName>
        <fullName evidence="10">Cytochrome P450</fullName>
    </submittedName>
</protein>
<keyword evidence="9" id="KW-0472">Membrane</keyword>
<feature type="transmembrane region" description="Helical" evidence="9">
    <location>
        <begin position="6"/>
        <end position="26"/>
    </location>
</feature>
<dbReference type="STRING" id="1858805.M5FZG6"/>
<dbReference type="GO" id="GO:0005506">
    <property type="term" value="F:iron ion binding"/>
    <property type="evidence" value="ECO:0007669"/>
    <property type="project" value="InterPro"/>
</dbReference>
<comment type="pathway">
    <text evidence="2">Secondary metabolite biosynthesis.</text>
</comment>
<name>M5FZG6_DACPD</name>
<dbReference type="GO" id="GO:0004497">
    <property type="term" value="F:monooxygenase activity"/>
    <property type="evidence" value="ECO:0007669"/>
    <property type="project" value="UniProtKB-KW"/>
</dbReference>
<dbReference type="EMBL" id="JH795871">
    <property type="protein sequence ID" value="EJT98961.1"/>
    <property type="molecule type" value="Genomic_DNA"/>
</dbReference>
<keyword evidence="4" id="KW-0349">Heme</keyword>
<accession>M5FZG6</accession>
<dbReference type="Gene3D" id="1.10.630.10">
    <property type="entry name" value="Cytochrome P450"/>
    <property type="match status" value="1"/>
</dbReference>
<evidence type="ECO:0000256" key="6">
    <source>
        <dbReference type="ARBA" id="ARBA00023002"/>
    </source>
</evidence>
<dbReference type="PANTHER" id="PTHR46300:SF7">
    <property type="entry name" value="P450, PUTATIVE (EUROFUNG)-RELATED"/>
    <property type="match status" value="1"/>
</dbReference>
<evidence type="ECO:0000256" key="1">
    <source>
        <dbReference type="ARBA" id="ARBA00001971"/>
    </source>
</evidence>
<keyword evidence="8" id="KW-0503">Monooxygenase</keyword>
<dbReference type="HOGENOM" id="CLU_001570_2_3_1"/>
<keyword evidence="9" id="KW-1133">Transmembrane helix</keyword>
<dbReference type="AlphaFoldDB" id="M5FZG6"/>
<dbReference type="Proteomes" id="UP000030653">
    <property type="component" value="Unassembled WGS sequence"/>
</dbReference>
<keyword evidence="11" id="KW-1185">Reference proteome</keyword>
<sequence>MPFTLSFYHFLELGAVGAVLALYFLYRSQRLLPPGPNPIPLIGRTRFPIEHLEAFKSWAEKYPDIMTLRIRGQNVIIVNSLCAANDILEKRATSTSIRPQRPMCHDLVGYKNSTSQTNDMVQHKIYHFWAVEERELRKATLYMLNVPGDSTKALRRAMSAIVFYVAYGYNIETDGDAFVNRITDYMKVYQRLLRPADFLVDILPPLKHLPEGFPGAGFKRTASKWRKSKEDIHNVPFEQVKCDMASGNAMPSFTQHLLEEMPEQKGTNKYTEECIKLAASSIYTGGNDNNTSSVQSMMAAILLFPQVQDKAQAELDRVIGRDRLPSVKDLDDLPYCGAIVQEILRWQPPTPFALPHALDRDEEFQGYILPKGATIMANVWAMTRNPTSYPSPEEFIPERHLSTDENGNFKLEPTRNASPSGLAVVRVLALTWLKPLFSPE</sequence>
<dbReference type="InterPro" id="IPR001128">
    <property type="entry name" value="Cyt_P450"/>
</dbReference>
<keyword evidence="6" id="KW-0560">Oxidoreductase</keyword>
<dbReference type="OrthoDB" id="2789670at2759"/>
<keyword evidence="9" id="KW-0812">Transmembrane</keyword>
<dbReference type="InterPro" id="IPR002401">
    <property type="entry name" value="Cyt_P450_E_grp-I"/>
</dbReference>
<dbReference type="GeneID" id="63682628"/>
<gene>
    <name evidence="10" type="ORF">DACRYDRAFT_101572</name>
</gene>
<dbReference type="GO" id="GO:0020037">
    <property type="term" value="F:heme binding"/>
    <property type="evidence" value="ECO:0007669"/>
    <property type="project" value="InterPro"/>
</dbReference>
<evidence type="ECO:0000256" key="9">
    <source>
        <dbReference type="SAM" id="Phobius"/>
    </source>
</evidence>
<evidence type="ECO:0000313" key="11">
    <source>
        <dbReference type="Proteomes" id="UP000030653"/>
    </source>
</evidence>
<dbReference type="OMA" id="TIMANVW"/>
<dbReference type="GO" id="GO:0016705">
    <property type="term" value="F:oxidoreductase activity, acting on paired donors, with incorporation or reduction of molecular oxygen"/>
    <property type="evidence" value="ECO:0007669"/>
    <property type="project" value="InterPro"/>
</dbReference>
<evidence type="ECO:0000256" key="3">
    <source>
        <dbReference type="ARBA" id="ARBA00010617"/>
    </source>
</evidence>
<dbReference type="SUPFAM" id="SSF48264">
    <property type="entry name" value="Cytochrome P450"/>
    <property type="match status" value="1"/>
</dbReference>
<comment type="cofactor">
    <cofactor evidence="1">
        <name>heme</name>
        <dbReference type="ChEBI" id="CHEBI:30413"/>
    </cofactor>
</comment>
<proteinExistence type="inferred from homology"/>
<keyword evidence="5" id="KW-0479">Metal-binding</keyword>
<reference evidence="10 11" key="1">
    <citation type="journal article" date="2012" name="Science">
        <title>The Paleozoic origin of enzymatic lignin decomposition reconstructed from 31 fungal genomes.</title>
        <authorList>
            <person name="Floudas D."/>
            <person name="Binder M."/>
            <person name="Riley R."/>
            <person name="Barry K."/>
            <person name="Blanchette R.A."/>
            <person name="Henrissat B."/>
            <person name="Martinez A.T."/>
            <person name="Otillar R."/>
            <person name="Spatafora J.W."/>
            <person name="Yadav J.S."/>
            <person name="Aerts A."/>
            <person name="Benoit I."/>
            <person name="Boyd A."/>
            <person name="Carlson A."/>
            <person name="Copeland A."/>
            <person name="Coutinho P.M."/>
            <person name="de Vries R.P."/>
            <person name="Ferreira P."/>
            <person name="Findley K."/>
            <person name="Foster B."/>
            <person name="Gaskell J."/>
            <person name="Glotzer D."/>
            <person name="Gorecki P."/>
            <person name="Heitman J."/>
            <person name="Hesse C."/>
            <person name="Hori C."/>
            <person name="Igarashi K."/>
            <person name="Jurgens J.A."/>
            <person name="Kallen N."/>
            <person name="Kersten P."/>
            <person name="Kohler A."/>
            <person name="Kuees U."/>
            <person name="Kumar T.K.A."/>
            <person name="Kuo A."/>
            <person name="LaButti K."/>
            <person name="Larrondo L.F."/>
            <person name="Lindquist E."/>
            <person name="Ling A."/>
            <person name="Lombard V."/>
            <person name="Lucas S."/>
            <person name="Lundell T."/>
            <person name="Martin R."/>
            <person name="McLaughlin D.J."/>
            <person name="Morgenstern I."/>
            <person name="Morin E."/>
            <person name="Murat C."/>
            <person name="Nagy L.G."/>
            <person name="Nolan M."/>
            <person name="Ohm R.A."/>
            <person name="Patyshakuliyeva A."/>
            <person name="Rokas A."/>
            <person name="Ruiz-Duenas F.J."/>
            <person name="Sabat G."/>
            <person name="Salamov A."/>
            <person name="Samejima M."/>
            <person name="Schmutz J."/>
            <person name="Slot J.C."/>
            <person name="St John F."/>
            <person name="Stenlid J."/>
            <person name="Sun H."/>
            <person name="Sun S."/>
            <person name="Syed K."/>
            <person name="Tsang A."/>
            <person name="Wiebenga A."/>
            <person name="Young D."/>
            <person name="Pisabarro A."/>
            <person name="Eastwood D.C."/>
            <person name="Martin F."/>
            <person name="Cullen D."/>
            <person name="Grigoriev I.V."/>
            <person name="Hibbett D.S."/>
        </authorList>
    </citation>
    <scope>NUCLEOTIDE SEQUENCE [LARGE SCALE GENOMIC DNA]</scope>
    <source>
        <strain evidence="10 11">DJM-731 SS1</strain>
    </source>
</reference>
<keyword evidence="7" id="KW-0408">Iron</keyword>
<dbReference type="InterPro" id="IPR036396">
    <property type="entry name" value="Cyt_P450_sf"/>
</dbReference>
<evidence type="ECO:0000256" key="5">
    <source>
        <dbReference type="ARBA" id="ARBA00022723"/>
    </source>
</evidence>
<dbReference type="InterPro" id="IPR050364">
    <property type="entry name" value="Cytochrome_P450_fung"/>
</dbReference>
<evidence type="ECO:0000256" key="2">
    <source>
        <dbReference type="ARBA" id="ARBA00005179"/>
    </source>
</evidence>
<comment type="similarity">
    <text evidence="3">Belongs to the cytochrome P450 family.</text>
</comment>
<dbReference type="PRINTS" id="PR00463">
    <property type="entry name" value="EP450I"/>
</dbReference>
<dbReference type="Pfam" id="PF00067">
    <property type="entry name" value="p450"/>
    <property type="match status" value="1"/>
</dbReference>
<evidence type="ECO:0000313" key="10">
    <source>
        <dbReference type="EMBL" id="EJT98961.1"/>
    </source>
</evidence>
<dbReference type="RefSeq" id="XP_040625859.1">
    <property type="nucleotide sequence ID" value="XM_040767566.1"/>
</dbReference>
<dbReference type="PANTHER" id="PTHR46300">
    <property type="entry name" value="P450, PUTATIVE (EUROFUNG)-RELATED-RELATED"/>
    <property type="match status" value="1"/>
</dbReference>
<evidence type="ECO:0000256" key="7">
    <source>
        <dbReference type="ARBA" id="ARBA00023004"/>
    </source>
</evidence>
<evidence type="ECO:0000256" key="4">
    <source>
        <dbReference type="ARBA" id="ARBA00022617"/>
    </source>
</evidence>
<organism evidence="10 11">
    <name type="scientific">Dacryopinax primogenitus (strain DJM 731)</name>
    <name type="common">Brown rot fungus</name>
    <dbReference type="NCBI Taxonomy" id="1858805"/>
    <lineage>
        <taxon>Eukaryota</taxon>
        <taxon>Fungi</taxon>
        <taxon>Dikarya</taxon>
        <taxon>Basidiomycota</taxon>
        <taxon>Agaricomycotina</taxon>
        <taxon>Dacrymycetes</taxon>
        <taxon>Dacrymycetales</taxon>
        <taxon>Dacrymycetaceae</taxon>
        <taxon>Dacryopinax</taxon>
    </lineage>
</organism>
<evidence type="ECO:0000256" key="8">
    <source>
        <dbReference type="ARBA" id="ARBA00023033"/>
    </source>
</evidence>